<sequence length="184" mass="21015">MTPILETKRLLLTPLSMTDAGEMQRIFPTWETVKYLNADTIPWPYPENGAEDFIQHVVIPDTLAGNGFFWAIKRKENPEKLIGVIDLHLDEEFNRGFWLSEAWRGRGFTSEASESVNEFWFDVLGMDKLTVSKACDNIASSKISESNGMILTGYGYTDYICGTLKSEVWEMTKETRNLRKKCNG</sequence>
<accession>A0A1B8H544</accession>
<dbReference type="Pfam" id="PF13302">
    <property type="entry name" value="Acetyltransf_3"/>
    <property type="match status" value="1"/>
</dbReference>
<dbReference type="PANTHER" id="PTHR43792">
    <property type="entry name" value="GNAT FAMILY, PUTATIVE (AFU_ORTHOLOGUE AFUA_3G00765)-RELATED-RELATED"/>
    <property type="match status" value="1"/>
</dbReference>
<keyword evidence="3" id="KW-1185">Reference proteome</keyword>
<evidence type="ECO:0000313" key="3">
    <source>
        <dbReference type="Proteomes" id="UP000092377"/>
    </source>
</evidence>
<dbReference type="Gene3D" id="3.40.630.30">
    <property type="match status" value="1"/>
</dbReference>
<dbReference type="GO" id="GO:0016747">
    <property type="term" value="F:acyltransferase activity, transferring groups other than amino-acyl groups"/>
    <property type="evidence" value="ECO:0007669"/>
    <property type="project" value="InterPro"/>
</dbReference>
<dbReference type="SUPFAM" id="SSF55729">
    <property type="entry name" value="Acyl-CoA N-acyltransferases (Nat)"/>
    <property type="match status" value="1"/>
</dbReference>
<gene>
    <name evidence="2" type="ORF">AYY18_09455</name>
</gene>
<proteinExistence type="predicted"/>
<dbReference type="InterPro" id="IPR000182">
    <property type="entry name" value="GNAT_dom"/>
</dbReference>
<dbReference type="EMBL" id="LZEY01000056">
    <property type="protein sequence ID" value="OBU04163.1"/>
    <property type="molecule type" value="Genomic_DNA"/>
</dbReference>
<evidence type="ECO:0000259" key="1">
    <source>
        <dbReference type="Pfam" id="PF13302"/>
    </source>
</evidence>
<name>A0A1B8H544_9GAMM</name>
<protein>
    <recommendedName>
        <fullName evidence="1">N-acetyltransferase domain-containing protein</fullName>
    </recommendedName>
</protein>
<evidence type="ECO:0000313" key="2">
    <source>
        <dbReference type="EMBL" id="OBU04163.1"/>
    </source>
</evidence>
<dbReference type="AlphaFoldDB" id="A0A1B8H544"/>
<dbReference type="RefSeq" id="WP_067405111.1">
    <property type="nucleotide sequence ID" value="NZ_LZEY01000056.1"/>
</dbReference>
<dbReference type="Proteomes" id="UP000092377">
    <property type="component" value="Unassembled WGS sequence"/>
</dbReference>
<feature type="domain" description="N-acetyltransferase" evidence="1">
    <location>
        <begin position="9"/>
        <end position="149"/>
    </location>
</feature>
<organism evidence="2 3">
    <name type="scientific">Morganella psychrotolerans</name>
    <dbReference type="NCBI Taxonomy" id="368603"/>
    <lineage>
        <taxon>Bacteria</taxon>
        <taxon>Pseudomonadati</taxon>
        <taxon>Pseudomonadota</taxon>
        <taxon>Gammaproteobacteria</taxon>
        <taxon>Enterobacterales</taxon>
        <taxon>Morganellaceae</taxon>
        <taxon>Morganella</taxon>
    </lineage>
</organism>
<reference evidence="3" key="1">
    <citation type="submission" date="2016-06" db="EMBL/GenBank/DDBJ databases">
        <authorList>
            <person name="Butler K."/>
        </authorList>
    </citation>
    <scope>NUCLEOTIDE SEQUENCE [LARGE SCALE GENOMIC DNA]</scope>
    <source>
        <strain evidence="3">GCSL-Mp20</strain>
    </source>
</reference>
<comment type="caution">
    <text evidence="2">The sequence shown here is derived from an EMBL/GenBank/DDBJ whole genome shotgun (WGS) entry which is preliminary data.</text>
</comment>
<dbReference type="InterPro" id="IPR051531">
    <property type="entry name" value="N-acetyltransferase"/>
</dbReference>
<dbReference type="InterPro" id="IPR016181">
    <property type="entry name" value="Acyl_CoA_acyltransferase"/>
</dbReference>